<dbReference type="OrthoDB" id="4869601at2759"/>
<organism evidence="2 3">
    <name type="scientific">Cordyceps fumosorosea (strain ARSEF 2679)</name>
    <name type="common">Isaria fumosorosea</name>
    <dbReference type="NCBI Taxonomy" id="1081104"/>
    <lineage>
        <taxon>Eukaryota</taxon>
        <taxon>Fungi</taxon>
        <taxon>Dikarya</taxon>
        <taxon>Ascomycota</taxon>
        <taxon>Pezizomycotina</taxon>
        <taxon>Sordariomycetes</taxon>
        <taxon>Hypocreomycetidae</taxon>
        <taxon>Hypocreales</taxon>
        <taxon>Cordycipitaceae</taxon>
        <taxon>Cordyceps</taxon>
    </lineage>
</organism>
<dbReference type="RefSeq" id="XP_018703620.1">
    <property type="nucleotide sequence ID" value="XM_018849049.1"/>
</dbReference>
<reference evidence="2 3" key="1">
    <citation type="journal article" date="2016" name="Genome Biol. Evol.">
        <title>Divergent and convergent evolution of fungal pathogenicity.</title>
        <authorList>
            <person name="Shang Y."/>
            <person name="Xiao G."/>
            <person name="Zheng P."/>
            <person name="Cen K."/>
            <person name="Zhan S."/>
            <person name="Wang C."/>
        </authorList>
    </citation>
    <scope>NUCLEOTIDE SEQUENCE [LARGE SCALE GENOMIC DNA]</scope>
    <source>
        <strain evidence="2 3">ARSEF 2679</strain>
    </source>
</reference>
<feature type="compositionally biased region" description="Basic and acidic residues" evidence="1">
    <location>
        <begin position="490"/>
        <end position="502"/>
    </location>
</feature>
<feature type="compositionally biased region" description="Basic and acidic residues" evidence="1">
    <location>
        <begin position="1"/>
        <end position="11"/>
    </location>
</feature>
<feature type="region of interest" description="Disordered" evidence="1">
    <location>
        <begin position="325"/>
        <end position="347"/>
    </location>
</feature>
<evidence type="ECO:0000313" key="2">
    <source>
        <dbReference type="EMBL" id="OAA61365.1"/>
    </source>
</evidence>
<feature type="compositionally biased region" description="Low complexity" evidence="1">
    <location>
        <begin position="401"/>
        <end position="415"/>
    </location>
</feature>
<dbReference type="Proteomes" id="UP000076744">
    <property type="component" value="Unassembled WGS sequence"/>
</dbReference>
<accession>A0A167U9U7</accession>
<feature type="compositionally biased region" description="Pro residues" evidence="1">
    <location>
        <begin position="478"/>
        <end position="487"/>
    </location>
</feature>
<feature type="region of interest" description="Disordered" evidence="1">
    <location>
        <begin position="365"/>
        <end position="527"/>
    </location>
</feature>
<evidence type="ECO:0000313" key="3">
    <source>
        <dbReference type="Proteomes" id="UP000076744"/>
    </source>
</evidence>
<keyword evidence="3" id="KW-1185">Reference proteome</keyword>
<feature type="compositionally biased region" description="Basic and acidic residues" evidence="1">
    <location>
        <begin position="365"/>
        <end position="400"/>
    </location>
</feature>
<dbReference type="AlphaFoldDB" id="A0A167U9U7"/>
<feature type="region of interest" description="Disordered" evidence="1">
    <location>
        <begin position="1"/>
        <end position="23"/>
    </location>
</feature>
<evidence type="ECO:0000256" key="1">
    <source>
        <dbReference type="SAM" id="MobiDB-lite"/>
    </source>
</evidence>
<sequence>MVSPSRSKDGEPSTTKKSHDDFTRALASQAIQALAEYEKDPDLLGKRREDRNLSASPERPGPQFSALNLEVIEYAGALDAILAEEKKIYQEHEAALGRTVTIKDVMEYEQRTAYGADPYKECASVGRPIARLGTEADIEAQRIKMFEETDDRCNATTKKELDEMDSLDRRAMARHFVRQRWEMMRIWNDRWKLTTSPKPNWTWPWQKARPDQDEAGNLTLLRDAIDACGALSPGEYGAQVQHRARNQKPRSDWTATQGDDFLGSRPWFVFDAECMVEWTRRGGVALDDQQRWPTAPGDFVRRRWMERGLWRREWDYLEGTRSEPIPGWRWKGEGEGKGKDEGGDEPGWADLEELRWIKDTLRTLKMADRVVKDGDPVPKRSRRIVERQAGKRRATEEEAAKSAAVQESAAVVPQPRRGRGASQQPVLQPPSQPHPAGRRGQGRGASQQPVTQPPAPAPAAGRRGRERGRGRREASQQPAPPAPPPTRTQPAREWKGKRRADIKEEEDEATDPKSAAPAPARKRRRRR</sequence>
<feature type="region of interest" description="Disordered" evidence="1">
    <location>
        <begin position="37"/>
        <end position="62"/>
    </location>
</feature>
<feature type="compositionally biased region" description="Basic and acidic residues" evidence="1">
    <location>
        <begin position="330"/>
        <end position="341"/>
    </location>
</feature>
<comment type="caution">
    <text evidence="2">The sequence shown here is derived from an EMBL/GenBank/DDBJ whole genome shotgun (WGS) entry which is preliminary data.</text>
</comment>
<dbReference type="GeneID" id="30021736"/>
<dbReference type="EMBL" id="AZHB01000013">
    <property type="protein sequence ID" value="OAA61365.1"/>
    <property type="molecule type" value="Genomic_DNA"/>
</dbReference>
<gene>
    <name evidence="2" type="ORF">ISF_05444</name>
</gene>
<protein>
    <submittedName>
        <fullName evidence="2">Uncharacterized protein</fullName>
    </submittedName>
</protein>
<proteinExistence type="predicted"/>
<name>A0A167U9U7_CORFA</name>
<feature type="compositionally biased region" description="Basic and acidic residues" evidence="1">
    <location>
        <begin position="37"/>
        <end position="52"/>
    </location>
</feature>